<dbReference type="SUPFAM" id="SSF57302">
    <property type="entry name" value="Snake toxin-like"/>
    <property type="match status" value="1"/>
</dbReference>
<sequence>MNRILLSIFAVGLCFAFGQALKCYKCDLGLWNLCYTTEVKCNDDENCFSGVGKTVKVVDIKMKGCLKVDECNKTSSVQFPSSTNYTVYDMLKTCCDKDLCNAAPGLPRMSLLPLAFATLTTAFMTKVLV</sequence>
<evidence type="ECO:0000313" key="12">
    <source>
        <dbReference type="Ensembl" id="ENSHHUP00000053560.1"/>
    </source>
</evidence>
<evidence type="ECO:0000256" key="3">
    <source>
        <dbReference type="ARBA" id="ARBA00022622"/>
    </source>
</evidence>
<evidence type="ECO:0000313" key="13">
    <source>
        <dbReference type="Proteomes" id="UP000314982"/>
    </source>
</evidence>
<keyword evidence="4 10" id="KW-0732">Signal</keyword>
<dbReference type="GO" id="GO:0005886">
    <property type="term" value="C:plasma membrane"/>
    <property type="evidence" value="ECO:0007669"/>
    <property type="project" value="UniProtKB-SubCell"/>
</dbReference>
<keyword evidence="13" id="KW-1185">Reference proteome</keyword>
<dbReference type="PANTHER" id="PTHR47613">
    <property type="entry name" value="SPERM ACROSOME MEMBRANE-ASSOCIATED PROTEIN 4"/>
    <property type="match status" value="1"/>
</dbReference>
<keyword evidence="7" id="KW-0325">Glycoprotein</keyword>
<keyword evidence="2" id="KW-1003">Cell membrane</keyword>
<evidence type="ECO:0000256" key="6">
    <source>
        <dbReference type="ARBA" id="ARBA00023157"/>
    </source>
</evidence>
<dbReference type="InterPro" id="IPR045860">
    <property type="entry name" value="Snake_toxin-like_sf"/>
</dbReference>
<dbReference type="Proteomes" id="UP000314982">
    <property type="component" value="Unassembled WGS sequence"/>
</dbReference>
<comment type="subcellular location">
    <subcellularLocation>
        <location evidence="1">Cell membrane</location>
        <topology evidence="1">Lipid-anchor</topology>
        <topology evidence="1">GPI-anchor</topology>
    </subcellularLocation>
</comment>
<evidence type="ECO:0000256" key="2">
    <source>
        <dbReference type="ARBA" id="ARBA00022475"/>
    </source>
</evidence>
<dbReference type="AlphaFoldDB" id="A0A4W5NW52"/>
<evidence type="ECO:0000256" key="5">
    <source>
        <dbReference type="ARBA" id="ARBA00023136"/>
    </source>
</evidence>
<dbReference type="Gene3D" id="2.10.60.10">
    <property type="entry name" value="CD59"/>
    <property type="match status" value="1"/>
</dbReference>
<feature type="domain" description="UPAR/Ly6" evidence="11">
    <location>
        <begin position="19"/>
        <end position="102"/>
    </location>
</feature>
<dbReference type="InterPro" id="IPR046354">
    <property type="entry name" value="SPACA4/Bouncer"/>
</dbReference>
<keyword evidence="5" id="KW-0472">Membrane</keyword>
<evidence type="ECO:0000256" key="7">
    <source>
        <dbReference type="ARBA" id="ARBA00023180"/>
    </source>
</evidence>
<dbReference type="InterPro" id="IPR016054">
    <property type="entry name" value="LY6_UPA_recep-like"/>
</dbReference>
<feature type="signal peptide" evidence="10">
    <location>
        <begin position="1"/>
        <end position="20"/>
    </location>
</feature>
<name>A0A4W5NW52_9TELE</name>
<reference evidence="12" key="3">
    <citation type="submission" date="2025-09" db="UniProtKB">
        <authorList>
            <consortium name="Ensembl"/>
        </authorList>
    </citation>
    <scope>IDENTIFICATION</scope>
</reference>
<organism evidence="12 13">
    <name type="scientific">Hucho hucho</name>
    <name type="common">huchen</name>
    <dbReference type="NCBI Taxonomy" id="62062"/>
    <lineage>
        <taxon>Eukaryota</taxon>
        <taxon>Metazoa</taxon>
        <taxon>Chordata</taxon>
        <taxon>Craniata</taxon>
        <taxon>Vertebrata</taxon>
        <taxon>Euteleostomi</taxon>
        <taxon>Actinopterygii</taxon>
        <taxon>Neopterygii</taxon>
        <taxon>Teleostei</taxon>
        <taxon>Protacanthopterygii</taxon>
        <taxon>Salmoniformes</taxon>
        <taxon>Salmonidae</taxon>
        <taxon>Salmoninae</taxon>
        <taxon>Hucho</taxon>
    </lineage>
</organism>
<keyword evidence="8" id="KW-0449">Lipoprotein</keyword>
<evidence type="ECO:0000256" key="4">
    <source>
        <dbReference type="ARBA" id="ARBA00022729"/>
    </source>
</evidence>
<dbReference type="Pfam" id="PF00021">
    <property type="entry name" value="UPAR_LY6"/>
    <property type="match status" value="1"/>
</dbReference>
<protein>
    <submittedName>
        <fullName evidence="12">Lymphocyte antigen-6, epidermis</fullName>
    </submittedName>
</protein>
<reference evidence="13" key="1">
    <citation type="submission" date="2018-06" db="EMBL/GenBank/DDBJ databases">
        <title>Genome assembly of Danube salmon.</title>
        <authorList>
            <person name="Macqueen D.J."/>
            <person name="Gundappa M.K."/>
        </authorList>
    </citation>
    <scope>NUCLEOTIDE SEQUENCE [LARGE SCALE GENOMIC DNA]</scope>
</reference>
<dbReference type="Ensembl" id="ENSHHUT00000055431.1">
    <property type="protein sequence ID" value="ENSHHUP00000053560.1"/>
    <property type="gene ID" value="ENSHHUG00000032170.1"/>
</dbReference>
<evidence type="ECO:0000256" key="9">
    <source>
        <dbReference type="ARBA" id="ARBA00029446"/>
    </source>
</evidence>
<evidence type="ECO:0000256" key="8">
    <source>
        <dbReference type="ARBA" id="ARBA00023288"/>
    </source>
</evidence>
<dbReference type="PANTHER" id="PTHR47613:SF1">
    <property type="entry name" value="SPERM ACROSOME MEMBRANE-ASSOCIATED PROTEIN 4"/>
    <property type="match status" value="1"/>
</dbReference>
<evidence type="ECO:0000259" key="11">
    <source>
        <dbReference type="Pfam" id="PF00021"/>
    </source>
</evidence>
<feature type="chain" id="PRO_5021321112" evidence="10">
    <location>
        <begin position="21"/>
        <end position="129"/>
    </location>
</feature>
<dbReference type="GeneTree" id="ENSGT00510000049347"/>
<reference evidence="12" key="2">
    <citation type="submission" date="2025-08" db="UniProtKB">
        <authorList>
            <consortium name="Ensembl"/>
        </authorList>
    </citation>
    <scope>IDENTIFICATION</scope>
</reference>
<accession>A0A4W5NW52</accession>
<proteinExistence type="inferred from homology"/>
<evidence type="ECO:0000256" key="10">
    <source>
        <dbReference type="SAM" id="SignalP"/>
    </source>
</evidence>
<dbReference type="GO" id="GO:0098552">
    <property type="term" value="C:side of membrane"/>
    <property type="evidence" value="ECO:0007669"/>
    <property type="project" value="UniProtKB-KW"/>
</dbReference>
<keyword evidence="6" id="KW-1015">Disulfide bond</keyword>
<dbReference type="GO" id="GO:0035036">
    <property type="term" value="P:sperm-egg recognition"/>
    <property type="evidence" value="ECO:0007669"/>
    <property type="project" value="TreeGrafter"/>
</dbReference>
<keyword evidence="3" id="KW-0336">GPI-anchor</keyword>
<evidence type="ECO:0000256" key="1">
    <source>
        <dbReference type="ARBA" id="ARBA00004609"/>
    </source>
</evidence>
<comment type="similarity">
    <text evidence="9">Belongs to the SPACA4/bouncer family.</text>
</comment>